<evidence type="ECO:0000256" key="2">
    <source>
        <dbReference type="SAM" id="MobiDB-lite"/>
    </source>
</evidence>
<evidence type="ECO:0000313" key="5">
    <source>
        <dbReference type="Proteomes" id="UP000478052"/>
    </source>
</evidence>
<dbReference type="Gene3D" id="4.10.60.10">
    <property type="entry name" value="Zinc finger, CCHC-type"/>
    <property type="match status" value="1"/>
</dbReference>
<name>A0A6G0Y5R1_APHCR</name>
<dbReference type="PROSITE" id="PS50158">
    <property type="entry name" value="ZF_CCHC"/>
    <property type="match status" value="1"/>
</dbReference>
<dbReference type="AlphaFoldDB" id="A0A6G0Y5R1"/>
<dbReference type="GO" id="GO:0008270">
    <property type="term" value="F:zinc ion binding"/>
    <property type="evidence" value="ECO:0007669"/>
    <property type="project" value="UniProtKB-KW"/>
</dbReference>
<evidence type="ECO:0000259" key="3">
    <source>
        <dbReference type="PROSITE" id="PS50158"/>
    </source>
</evidence>
<evidence type="ECO:0000313" key="4">
    <source>
        <dbReference type="EMBL" id="KAF0749772.1"/>
    </source>
</evidence>
<protein>
    <submittedName>
        <fullName evidence="4">CCHC-type domain-containing protein</fullName>
    </submittedName>
</protein>
<feature type="region of interest" description="Disordered" evidence="2">
    <location>
        <begin position="1"/>
        <end position="40"/>
    </location>
</feature>
<dbReference type="EMBL" id="VUJU01005973">
    <property type="protein sequence ID" value="KAF0749772.1"/>
    <property type="molecule type" value="Genomic_DNA"/>
</dbReference>
<keyword evidence="1" id="KW-0479">Metal-binding</keyword>
<keyword evidence="1" id="KW-0863">Zinc-finger</keyword>
<feature type="compositionally biased region" description="Polar residues" evidence="2">
    <location>
        <begin position="27"/>
        <end position="38"/>
    </location>
</feature>
<feature type="domain" description="CCHC-type" evidence="3">
    <location>
        <begin position="43"/>
        <end position="58"/>
    </location>
</feature>
<dbReference type="OrthoDB" id="413361at2759"/>
<feature type="compositionally biased region" description="Basic and acidic residues" evidence="2">
    <location>
        <begin position="1"/>
        <end position="23"/>
    </location>
</feature>
<organism evidence="4 5">
    <name type="scientific">Aphis craccivora</name>
    <name type="common">Cowpea aphid</name>
    <dbReference type="NCBI Taxonomy" id="307492"/>
    <lineage>
        <taxon>Eukaryota</taxon>
        <taxon>Metazoa</taxon>
        <taxon>Ecdysozoa</taxon>
        <taxon>Arthropoda</taxon>
        <taxon>Hexapoda</taxon>
        <taxon>Insecta</taxon>
        <taxon>Pterygota</taxon>
        <taxon>Neoptera</taxon>
        <taxon>Paraneoptera</taxon>
        <taxon>Hemiptera</taxon>
        <taxon>Sternorrhyncha</taxon>
        <taxon>Aphidomorpha</taxon>
        <taxon>Aphidoidea</taxon>
        <taxon>Aphididae</taxon>
        <taxon>Aphidini</taxon>
        <taxon>Aphis</taxon>
        <taxon>Aphis</taxon>
    </lineage>
</organism>
<dbReference type="InterPro" id="IPR001878">
    <property type="entry name" value="Znf_CCHC"/>
</dbReference>
<keyword evidence="1" id="KW-0862">Zinc</keyword>
<evidence type="ECO:0000256" key="1">
    <source>
        <dbReference type="PROSITE-ProRule" id="PRU00047"/>
    </source>
</evidence>
<feature type="region of interest" description="Disordered" evidence="2">
    <location>
        <begin position="109"/>
        <end position="129"/>
    </location>
</feature>
<comment type="caution">
    <text evidence="4">The sequence shown here is derived from an EMBL/GenBank/DDBJ whole genome shotgun (WGS) entry which is preliminary data.</text>
</comment>
<reference evidence="4 5" key="1">
    <citation type="submission" date="2019-08" db="EMBL/GenBank/DDBJ databases">
        <title>Whole genome of Aphis craccivora.</title>
        <authorList>
            <person name="Voronova N.V."/>
            <person name="Shulinski R.S."/>
            <person name="Bandarenka Y.V."/>
            <person name="Zhorov D.G."/>
            <person name="Warner D."/>
        </authorList>
    </citation>
    <scope>NUCLEOTIDE SEQUENCE [LARGE SCALE GENOMIC DNA]</scope>
    <source>
        <strain evidence="4">180601</strain>
        <tissue evidence="4">Whole Body</tissue>
    </source>
</reference>
<dbReference type="Proteomes" id="UP000478052">
    <property type="component" value="Unassembled WGS sequence"/>
</dbReference>
<dbReference type="GO" id="GO:0003676">
    <property type="term" value="F:nucleic acid binding"/>
    <property type="evidence" value="ECO:0007669"/>
    <property type="project" value="InterPro"/>
</dbReference>
<proteinExistence type="predicted"/>
<keyword evidence="5" id="KW-1185">Reference proteome</keyword>
<accession>A0A6G0Y5R1</accession>
<dbReference type="SMART" id="SM00343">
    <property type="entry name" value="ZnF_C2HC"/>
    <property type="match status" value="2"/>
</dbReference>
<dbReference type="SUPFAM" id="SSF57756">
    <property type="entry name" value="Retrovirus zinc finger-like domains"/>
    <property type="match status" value="1"/>
</dbReference>
<dbReference type="Pfam" id="PF00098">
    <property type="entry name" value="zf-CCHC"/>
    <property type="match status" value="1"/>
</dbReference>
<sequence length="145" mass="16088">MAIQAAREEERVRKSLEESKRFYEVPNEQQNGKTQNKKPSAPCFHCGKMGHWARDCRSQQSTSISGNSANHPPKATVITITCRYCKKPGNTKEVCRKLKYVNSKKGIETSENVSKTQGNQSQSYINGGRSASSIKTAAISFQNSS</sequence>
<gene>
    <name evidence="4" type="ORF">FWK35_00020407</name>
</gene>
<dbReference type="InterPro" id="IPR036875">
    <property type="entry name" value="Znf_CCHC_sf"/>
</dbReference>